<dbReference type="Proteomes" id="UP000524450">
    <property type="component" value="Unassembled WGS sequence"/>
</dbReference>
<evidence type="ECO:0000256" key="3">
    <source>
        <dbReference type="ARBA" id="ARBA00022729"/>
    </source>
</evidence>
<organism evidence="6 7">
    <name type="scientific">Variovorax guangxiensis</name>
    <dbReference type="NCBI Taxonomy" id="1775474"/>
    <lineage>
        <taxon>Bacteria</taxon>
        <taxon>Pseudomonadati</taxon>
        <taxon>Pseudomonadota</taxon>
        <taxon>Betaproteobacteria</taxon>
        <taxon>Burkholderiales</taxon>
        <taxon>Comamonadaceae</taxon>
        <taxon>Variovorax</taxon>
    </lineage>
</organism>
<dbReference type="GO" id="GO:0043190">
    <property type="term" value="C:ATP-binding cassette (ABC) transporter complex"/>
    <property type="evidence" value="ECO:0007669"/>
    <property type="project" value="InterPro"/>
</dbReference>
<comment type="similarity">
    <text evidence="1">Belongs to the bacterial solute-binding protein 5 family.</text>
</comment>
<dbReference type="InterPro" id="IPR030678">
    <property type="entry name" value="Peptide/Ni-bd"/>
</dbReference>
<dbReference type="PANTHER" id="PTHR30290:SF9">
    <property type="entry name" value="OLIGOPEPTIDE-BINDING PROTEIN APPA"/>
    <property type="match status" value="1"/>
</dbReference>
<dbReference type="PIRSF" id="PIRSF002741">
    <property type="entry name" value="MppA"/>
    <property type="match status" value="1"/>
</dbReference>
<evidence type="ECO:0000313" key="6">
    <source>
        <dbReference type="EMBL" id="MBB4224870.1"/>
    </source>
</evidence>
<dbReference type="InterPro" id="IPR039424">
    <property type="entry name" value="SBP_5"/>
</dbReference>
<dbReference type="GO" id="GO:0015833">
    <property type="term" value="P:peptide transport"/>
    <property type="evidence" value="ECO:0007669"/>
    <property type="project" value="TreeGrafter"/>
</dbReference>
<dbReference type="EMBL" id="JACIFZ010000009">
    <property type="protein sequence ID" value="MBB4224870.1"/>
    <property type="molecule type" value="Genomic_DNA"/>
</dbReference>
<dbReference type="InterPro" id="IPR000914">
    <property type="entry name" value="SBP_5_dom"/>
</dbReference>
<feature type="signal peptide" evidence="4">
    <location>
        <begin position="1"/>
        <end position="30"/>
    </location>
</feature>
<dbReference type="SUPFAM" id="SSF53850">
    <property type="entry name" value="Periplasmic binding protein-like II"/>
    <property type="match status" value="1"/>
</dbReference>
<proteinExistence type="inferred from homology"/>
<dbReference type="GO" id="GO:0030288">
    <property type="term" value="C:outer membrane-bounded periplasmic space"/>
    <property type="evidence" value="ECO:0007669"/>
    <property type="project" value="UniProtKB-ARBA"/>
</dbReference>
<dbReference type="GO" id="GO:1904680">
    <property type="term" value="F:peptide transmembrane transporter activity"/>
    <property type="evidence" value="ECO:0007669"/>
    <property type="project" value="TreeGrafter"/>
</dbReference>
<accession>A0A840FZH1</accession>
<dbReference type="Gene3D" id="3.10.105.10">
    <property type="entry name" value="Dipeptide-binding Protein, Domain 3"/>
    <property type="match status" value="1"/>
</dbReference>
<feature type="domain" description="Solute-binding protein family 5" evidence="5">
    <location>
        <begin position="76"/>
        <end position="427"/>
    </location>
</feature>
<dbReference type="AlphaFoldDB" id="A0A840FZH1"/>
<reference evidence="6 7" key="1">
    <citation type="submission" date="2020-08" db="EMBL/GenBank/DDBJ databases">
        <title>Genomic Encyclopedia of Type Strains, Phase IV (KMG-V): Genome sequencing to study the core and pangenomes of soil and plant-associated prokaryotes.</title>
        <authorList>
            <person name="Whitman W."/>
        </authorList>
    </citation>
    <scope>NUCLEOTIDE SEQUENCE [LARGE SCALE GENOMIC DNA]</scope>
    <source>
        <strain evidence="6 7">34/80</strain>
    </source>
</reference>
<keyword evidence="2" id="KW-0813">Transport</keyword>
<dbReference type="PANTHER" id="PTHR30290">
    <property type="entry name" value="PERIPLASMIC BINDING COMPONENT OF ABC TRANSPORTER"/>
    <property type="match status" value="1"/>
</dbReference>
<dbReference type="RefSeq" id="WP_184641736.1">
    <property type="nucleotide sequence ID" value="NZ_JACIFZ010000009.1"/>
</dbReference>
<evidence type="ECO:0000259" key="5">
    <source>
        <dbReference type="Pfam" id="PF00496"/>
    </source>
</evidence>
<evidence type="ECO:0000313" key="7">
    <source>
        <dbReference type="Proteomes" id="UP000524450"/>
    </source>
</evidence>
<evidence type="ECO:0000256" key="2">
    <source>
        <dbReference type="ARBA" id="ARBA00022448"/>
    </source>
</evidence>
<gene>
    <name evidence="6" type="ORF">GGD71_005679</name>
</gene>
<feature type="chain" id="PRO_5032611100" evidence="4">
    <location>
        <begin position="31"/>
        <end position="531"/>
    </location>
</feature>
<protein>
    <submittedName>
        <fullName evidence="6">Peptide/nickel transport system substrate-binding protein</fullName>
    </submittedName>
</protein>
<sequence length="531" mass="57453">MMQIAFAIRPLGFAIASVALALITATSAGAQTLTVGMKGEPTSLDPMFRAITTDMQVASHIFDALVTSAPDMRQQAALAIEWKAVEPTAWEFKLRPNVRFSDGTRFSAQDVVFSFDRLTKVPNSPSPLALLVRGVKQVKAIDALTVRIETAAPMPNLPRVVQLVTIMSKQRASGPAPEGKTTSQLNGGDGLVGTGPFVFSSWSRGAEIVLERNPHYWGTPVPWQRVVLRVIPNSAVRLSALMSGGVDIIEDPSPDDLPRLAKDPQLKVATALTARIIYIGLDMAPSKLPGMEANPLQDVRVRRALAMAIDRKVLGERIMENMAQPTVNVIAPMMEGGTDNAKLPAADLAGARKLLQEAGYPNGFTMPLGAPNGRYVNDAKLAQAVASMWGRIGVKATLDTPTTAIFFKNLVAYDYPSHITGWADTVSTDRMRAMFAPRDERTGATNYGRYRNPELATLIEKASSEFNEADRVALIRKVEQAAVDDVAVIPLHFEKSAIAMRRGLDYVPRADQLFLSQGIVANAAVGTQARK</sequence>
<dbReference type="Gene3D" id="3.90.76.10">
    <property type="entry name" value="Dipeptide-binding Protein, Domain 1"/>
    <property type="match status" value="1"/>
</dbReference>
<evidence type="ECO:0000256" key="4">
    <source>
        <dbReference type="SAM" id="SignalP"/>
    </source>
</evidence>
<dbReference type="CDD" id="cd08498">
    <property type="entry name" value="PBP2_NikA_DppA_OppA_like_2"/>
    <property type="match status" value="1"/>
</dbReference>
<evidence type="ECO:0000256" key="1">
    <source>
        <dbReference type="ARBA" id="ARBA00005695"/>
    </source>
</evidence>
<comment type="caution">
    <text evidence="6">The sequence shown here is derived from an EMBL/GenBank/DDBJ whole genome shotgun (WGS) entry which is preliminary data.</text>
</comment>
<name>A0A840FZH1_9BURK</name>
<keyword evidence="3 4" id="KW-0732">Signal</keyword>
<dbReference type="Pfam" id="PF00496">
    <property type="entry name" value="SBP_bac_5"/>
    <property type="match status" value="1"/>
</dbReference>
<dbReference type="Gene3D" id="3.40.190.10">
    <property type="entry name" value="Periplasmic binding protein-like II"/>
    <property type="match status" value="1"/>
</dbReference>